<feature type="coiled-coil region" evidence="15">
    <location>
        <begin position="416"/>
        <end position="520"/>
    </location>
</feature>
<dbReference type="InterPro" id="IPR013087">
    <property type="entry name" value="Znf_C2H2_type"/>
</dbReference>
<dbReference type="Gene3D" id="3.30.40.10">
    <property type="entry name" value="Zinc/RING finger domain, C3HC4 (zinc finger)"/>
    <property type="match status" value="1"/>
</dbReference>
<dbReference type="GO" id="GO:0005634">
    <property type="term" value="C:nucleus"/>
    <property type="evidence" value="ECO:0007669"/>
    <property type="project" value="UniProtKB-SubCell"/>
</dbReference>
<evidence type="ECO:0000256" key="10">
    <source>
        <dbReference type="ARBA" id="ARBA00022853"/>
    </source>
</evidence>
<evidence type="ECO:0000256" key="16">
    <source>
        <dbReference type="SAM" id="MobiDB-lite"/>
    </source>
</evidence>
<dbReference type="PROSITE" id="PS50157">
    <property type="entry name" value="ZINC_FINGER_C2H2_2"/>
    <property type="match status" value="1"/>
</dbReference>
<keyword evidence="9 14" id="KW-0862">Zinc</keyword>
<reference evidence="19" key="1">
    <citation type="journal article" date="2014" name="Genome Announc.">
        <title>Genome sequence of the yeast Cyberlindnera fabianii (Hansenula fabianii).</title>
        <authorList>
            <person name="Freel K.C."/>
            <person name="Sarilar V."/>
            <person name="Neuveglise C."/>
            <person name="Devillers H."/>
            <person name="Friedrich A."/>
            <person name="Schacherer J."/>
        </authorList>
    </citation>
    <scope>NUCLEOTIDE SEQUENCE</scope>
    <source>
        <strain evidence="19">YJS4271</strain>
    </source>
</reference>
<dbReference type="CDD" id="cd16499">
    <property type="entry name" value="RING-HC_Bre1-like"/>
    <property type="match status" value="1"/>
</dbReference>
<comment type="subcellular location">
    <subcellularLocation>
        <location evidence="2 14">Nucleus</location>
    </subcellularLocation>
</comment>
<evidence type="ECO:0000259" key="18">
    <source>
        <dbReference type="PROSITE" id="PS50157"/>
    </source>
</evidence>
<gene>
    <name evidence="20" type="ORF">BON22_2972</name>
    <name evidence="19" type="ORF">CYFA0S_11e03730g</name>
</gene>
<dbReference type="AlphaFoldDB" id="A0A061B6E5"/>
<evidence type="ECO:0000256" key="11">
    <source>
        <dbReference type="ARBA" id="ARBA00023054"/>
    </source>
</evidence>
<evidence type="ECO:0000256" key="9">
    <source>
        <dbReference type="ARBA" id="ARBA00022833"/>
    </source>
</evidence>
<keyword evidence="11 14" id="KW-0175">Coiled coil</keyword>
<dbReference type="PROSITE" id="PS50089">
    <property type="entry name" value="ZF_RING_2"/>
    <property type="match status" value="1"/>
</dbReference>
<dbReference type="InterPro" id="IPR013083">
    <property type="entry name" value="Znf_RING/FYVE/PHD"/>
</dbReference>
<proteinExistence type="inferred from homology"/>
<evidence type="ECO:0000256" key="5">
    <source>
        <dbReference type="ARBA" id="ARBA00022679"/>
    </source>
</evidence>
<keyword evidence="7 13" id="KW-0863">Zinc-finger</keyword>
<dbReference type="GO" id="GO:0006325">
    <property type="term" value="P:chromatin organization"/>
    <property type="evidence" value="ECO:0007669"/>
    <property type="project" value="UniProtKB-KW"/>
</dbReference>
<organism evidence="19">
    <name type="scientific">Cyberlindnera fabianii</name>
    <name type="common">Yeast</name>
    <name type="synonym">Hansenula fabianii</name>
    <dbReference type="NCBI Taxonomy" id="36022"/>
    <lineage>
        <taxon>Eukaryota</taxon>
        <taxon>Fungi</taxon>
        <taxon>Dikarya</taxon>
        <taxon>Ascomycota</taxon>
        <taxon>Saccharomycotina</taxon>
        <taxon>Saccharomycetes</taxon>
        <taxon>Phaffomycetales</taxon>
        <taxon>Phaffomycetaceae</taxon>
        <taxon>Cyberlindnera</taxon>
    </lineage>
</organism>
<evidence type="ECO:0000313" key="20">
    <source>
        <dbReference type="EMBL" id="ONH67176.1"/>
    </source>
</evidence>
<dbReference type="PANTHER" id="PTHR23163:SF0">
    <property type="entry name" value="E3 UBIQUITIN-PROTEIN LIGASE BRE1"/>
    <property type="match status" value="1"/>
</dbReference>
<evidence type="ECO:0000313" key="19">
    <source>
        <dbReference type="EMBL" id="CDR43309.1"/>
    </source>
</evidence>
<dbReference type="VEuPathDB" id="FungiDB:BON22_2972"/>
<evidence type="ECO:0000313" key="21">
    <source>
        <dbReference type="Proteomes" id="UP000189513"/>
    </source>
</evidence>
<evidence type="ECO:0000256" key="14">
    <source>
        <dbReference type="RuleBase" id="RU365038"/>
    </source>
</evidence>
<dbReference type="SMART" id="SM00184">
    <property type="entry name" value="RING"/>
    <property type="match status" value="1"/>
</dbReference>
<dbReference type="InterPro" id="IPR001841">
    <property type="entry name" value="Znf_RING"/>
</dbReference>
<feature type="coiled-coil region" evidence="15">
    <location>
        <begin position="300"/>
        <end position="362"/>
    </location>
</feature>
<evidence type="ECO:0000256" key="3">
    <source>
        <dbReference type="ARBA" id="ARBA00004906"/>
    </source>
</evidence>
<dbReference type="EC" id="2.3.2.27" evidence="14"/>
<dbReference type="GO" id="GO:0006950">
    <property type="term" value="P:response to stress"/>
    <property type="evidence" value="ECO:0007669"/>
    <property type="project" value="UniProtKB-ARBA"/>
</dbReference>
<evidence type="ECO:0000256" key="15">
    <source>
        <dbReference type="SAM" id="Coils"/>
    </source>
</evidence>
<dbReference type="GO" id="GO:0008270">
    <property type="term" value="F:zinc ion binding"/>
    <property type="evidence" value="ECO:0007669"/>
    <property type="project" value="UniProtKB-KW"/>
</dbReference>
<evidence type="ECO:0000259" key="17">
    <source>
        <dbReference type="PROSITE" id="PS50089"/>
    </source>
</evidence>
<comment type="similarity">
    <text evidence="4 14">Belongs to the BRE1 family.</text>
</comment>
<dbReference type="EMBL" id="LK052896">
    <property type="protein sequence ID" value="CDR43309.1"/>
    <property type="molecule type" value="Genomic_DNA"/>
</dbReference>
<dbReference type="EMBL" id="MPUK01000005">
    <property type="protein sequence ID" value="ONH67176.1"/>
    <property type="molecule type" value="Genomic_DNA"/>
</dbReference>
<keyword evidence="21" id="KW-1185">Reference proteome</keyword>
<keyword evidence="8 14" id="KW-0833">Ubl conjugation pathway</keyword>
<name>A0A061B6E5_CYBFA</name>
<evidence type="ECO:0000256" key="2">
    <source>
        <dbReference type="ARBA" id="ARBA00004123"/>
    </source>
</evidence>
<dbReference type="GO" id="GO:0061630">
    <property type="term" value="F:ubiquitin protein ligase activity"/>
    <property type="evidence" value="ECO:0007669"/>
    <property type="project" value="UniProtKB-EC"/>
</dbReference>
<feature type="domain" description="RING-type" evidence="17">
    <location>
        <begin position="622"/>
        <end position="661"/>
    </location>
</feature>
<evidence type="ECO:0000256" key="12">
    <source>
        <dbReference type="ARBA" id="ARBA00023242"/>
    </source>
</evidence>
<dbReference type="OMA" id="YRQMQEY"/>
<comment type="pathway">
    <text evidence="3 14">Protein modification; protein ubiquitination.</text>
</comment>
<sequence length="674" mass="76831">MLKREGEEANGGDVKKRKVLDELSEEGPLTQEDVVYYQKEAIFRQLERYKNETYLVKKETRLLNTEFEAYKSRLVLLSSWIDQFITFISALSPSDASSTIDFFLATPSPLENDDYIKQLEAKKEKLGVLLSAISAQVPTELTDNLASITKELQNVKAKYQSLKSDHNIITTKYNTISEDYNKLLRDHQRLQSKTIPRVLGSTEEKPSTERPSSSTPAATDKEVVTSDNAKPDLIDEEKAHALQSEIAQYKAVIEAQKTTIAENIARFQTLSTQLGGSAVTAVTTEAITTSQLYKTLQSQLLEHQAKNAEYIQSIESIENELKDAKDQITSRDEALKAFTEAKDKLETSFRETKEKEERLRNERDLFISKYEVLKQQNSLKTLADLQDFVKAQEAQLKSYDFSEKLNEIIPSELNDVETLQKKNALLLSEIKELEAAFKQLQSVRLPKVLGAVEEEKRRKELEAAKMKVDQKYRTFMQGEQYQKMNVEKLETTFKVLKTNFEKMESSQGEYKKQIEQLTSELVVMRKAILLKEKEAKEYSKKCDTLNDTLTQDAQTLAQVQQDFATLKNSYEEVLNKESNEAQEIASLKSKIASQDKLIARYKSTGSVEDSSEIDSFRSLIYCSLCSKNWKNTAIKSCGHVFCDACAQERLAARMRKCPSCNKQFSSNDLLTIHL</sequence>
<dbReference type="Pfam" id="PF13920">
    <property type="entry name" value="zf-C3HC4_3"/>
    <property type="match status" value="1"/>
</dbReference>
<dbReference type="GO" id="GO:0033503">
    <property type="term" value="C:HULC complex"/>
    <property type="evidence" value="ECO:0007669"/>
    <property type="project" value="TreeGrafter"/>
</dbReference>
<dbReference type="STRING" id="36022.A0A061B6E5"/>
<dbReference type="InterPro" id="IPR013956">
    <property type="entry name" value="E3_ubiquit_lig_Bre1"/>
</dbReference>
<keyword evidence="6 14" id="KW-0479">Metal-binding</keyword>
<protein>
    <recommendedName>
        <fullName evidence="14">E3 ubiquitin protein ligase</fullName>
        <ecNumber evidence="14">2.3.2.27</ecNumber>
    </recommendedName>
</protein>
<feature type="coiled-coil region" evidence="15">
    <location>
        <begin position="116"/>
        <end position="193"/>
    </location>
</feature>
<evidence type="ECO:0000256" key="7">
    <source>
        <dbReference type="ARBA" id="ARBA00022771"/>
    </source>
</evidence>
<dbReference type="FunFam" id="3.30.40.10:FF:000414">
    <property type="entry name" value="E3 ubiquitin protein ligase"/>
    <property type="match status" value="1"/>
</dbReference>
<evidence type="ECO:0000256" key="13">
    <source>
        <dbReference type="PROSITE-ProRule" id="PRU00042"/>
    </source>
</evidence>
<evidence type="ECO:0000256" key="8">
    <source>
        <dbReference type="ARBA" id="ARBA00022786"/>
    </source>
</evidence>
<dbReference type="SUPFAM" id="SSF57850">
    <property type="entry name" value="RING/U-box"/>
    <property type="match status" value="1"/>
</dbReference>
<dbReference type="PROSITE" id="PS00518">
    <property type="entry name" value="ZF_RING_1"/>
    <property type="match status" value="1"/>
</dbReference>
<reference evidence="21" key="2">
    <citation type="journal article" date="2017" name="Genome Announc.">
        <title>Genome sequences of Cyberlindnera fabianii 65, Pichia kudriavzevii 129, and Saccharomyces cerevisiae 131 isolated from fermented masau fruits in Zimbabwe.</title>
        <authorList>
            <person name="van Rijswijck I.M.H."/>
            <person name="Derks M.F.L."/>
            <person name="Abee T."/>
            <person name="de Ridder D."/>
            <person name="Smid E.J."/>
        </authorList>
    </citation>
    <scope>NUCLEOTIDE SEQUENCE [LARGE SCALE GENOMIC DNA]</scope>
    <source>
        <strain evidence="21">65</strain>
    </source>
</reference>
<dbReference type="PANTHER" id="PTHR23163">
    <property type="entry name" value="RING FINGER PROTEIN-RELATED"/>
    <property type="match status" value="1"/>
</dbReference>
<accession>A0A061B6E5</accession>
<dbReference type="UniPathway" id="UPA00143"/>
<comment type="catalytic activity">
    <reaction evidence="1 14">
        <text>S-ubiquitinyl-[E2 ubiquitin-conjugating enzyme]-L-cysteine + [acceptor protein]-L-lysine = [E2 ubiquitin-conjugating enzyme]-L-cysteine + N(6)-ubiquitinyl-[acceptor protein]-L-lysine.</text>
        <dbReference type="EC" id="2.3.2.27"/>
    </reaction>
</comment>
<evidence type="ECO:0000256" key="6">
    <source>
        <dbReference type="ARBA" id="ARBA00022723"/>
    </source>
</evidence>
<feature type="region of interest" description="Disordered" evidence="16">
    <location>
        <begin position="193"/>
        <end position="231"/>
    </location>
</feature>
<feature type="domain" description="C2H2-type" evidence="18">
    <location>
        <begin position="655"/>
        <end position="674"/>
    </location>
</feature>
<keyword evidence="5 14" id="KW-0808">Transferase</keyword>
<reference evidence="20" key="3">
    <citation type="submission" date="2017-01" db="EMBL/GenBank/DDBJ databases">
        <authorList>
            <person name="Mah S.A."/>
            <person name="Swanson W.J."/>
            <person name="Moy G.W."/>
            <person name="Vacquier V.D."/>
        </authorList>
    </citation>
    <scope>NUCLEOTIDE SEQUENCE [LARGE SCALE GENOMIC DNA]</scope>
    <source>
        <strain evidence="20">65</strain>
    </source>
</reference>
<keyword evidence="12 14" id="KW-0539">Nucleus</keyword>
<dbReference type="InterPro" id="IPR017907">
    <property type="entry name" value="Znf_RING_CS"/>
</dbReference>
<evidence type="ECO:0000256" key="1">
    <source>
        <dbReference type="ARBA" id="ARBA00000900"/>
    </source>
</evidence>
<evidence type="ECO:0000256" key="4">
    <source>
        <dbReference type="ARBA" id="ARBA00005555"/>
    </source>
</evidence>
<feature type="compositionally biased region" description="Basic and acidic residues" evidence="16">
    <location>
        <begin position="219"/>
        <end position="231"/>
    </location>
</feature>
<dbReference type="OrthoDB" id="654191at2759"/>
<keyword evidence="10 14" id="KW-0156">Chromatin regulator</keyword>
<dbReference type="GO" id="GO:0016567">
    <property type="term" value="P:protein ubiquitination"/>
    <property type="evidence" value="ECO:0007669"/>
    <property type="project" value="UniProtKB-UniRule"/>
</dbReference>
<dbReference type="Proteomes" id="UP000189513">
    <property type="component" value="Unassembled WGS sequence"/>
</dbReference>